<evidence type="ECO:0000313" key="2">
    <source>
        <dbReference type="Proteomes" id="UP001281147"/>
    </source>
</evidence>
<keyword evidence="2" id="KW-1185">Reference proteome</keyword>
<reference evidence="1" key="1">
    <citation type="submission" date="2023-07" db="EMBL/GenBank/DDBJ databases">
        <title>Black Yeasts Isolated from many extreme environments.</title>
        <authorList>
            <person name="Coleine C."/>
            <person name="Stajich J.E."/>
            <person name="Selbmann L."/>
        </authorList>
    </citation>
    <scope>NUCLEOTIDE SEQUENCE</scope>
    <source>
        <strain evidence="1">CCFEE 5714</strain>
    </source>
</reference>
<dbReference type="EMBL" id="JAUTXU010000004">
    <property type="protein sequence ID" value="KAK3724810.1"/>
    <property type="molecule type" value="Genomic_DNA"/>
</dbReference>
<evidence type="ECO:0000313" key="1">
    <source>
        <dbReference type="EMBL" id="KAK3724810.1"/>
    </source>
</evidence>
<dbReference type="Proteomes" id="UP001281147">
    <property type="component" value="Unassembled WGS sequence"/>
</dbReference>
<comment type="caution">
    <text evidence="1">The sequence shown here is derived from an EMBL/GenBank/DDBJ whole genome shotgun (WGS) entry which is preliminary data.</text>
</comment>
<protein>
    <submittedName>
        <fullName evidence="1">Uncharacterized protein</fullName>
    </submittedName>
</protein>
<sequence>MDPQPPNLSSGTPSSYPSHSPPDEYQQGHSAAATAAAALSQQDTPAQNANGRKRKASGQPGSRGVANLTPEQLAKKRANDREAQRAIRERTKNTIDTLANRIKELESQQPFQELQKVVQERDRALQECEDLKRKLQTVASVVNVPQQAQQQGQPQQQPPNLHEGDAELAALTAQQSPLPSLNTIQGPPKYPHHRPTGQPCEQQNLDPDLRSPHSVAHSSPEHQSSTAGSSYQMDANPLRKWSSSIEHSSTARYPPANGISYDQRLPPSPQAQTQSNGERLGLAYVLEPQQRSSRTSPTSQASAPYISEKPIHLRQTYNSAPTCPLDALLLDFLANRRQQIEAGVPVHEVAGPEYPFLRALQDPDAPQSHNCHPVSALLIDILSKFPDISMLPEKVAVLYNMFLLLRWQICPCKACYHSMPEYFRPTREQVDMQHAAWIDHVPWPIIRRNLIGTYPGGRVKFEEFFIPFTSKLSVNWPYPHDQVLISNPADAENPVIMNPVFETHLRDLKNWSMGSIFANEFPFLVDESVTIKNVLPRRPS</sequence>
<gene>
    <name evidence="1" type="ORF">LTR37_000858</name>
</gene>
<accession>A0ACC3NYU5</accession>
<name>A0ACC3NYU5_9PEZI</name>
<organism evidence="1 2">
    <name type="scientific">Vermiconidia calcicola</name>
    <dbReference type="NCBI Taxonomy" id="1690605"/>
    <lineage>
        <taxon>Eukaryota</taxon>
        <taxon>Fungi</taxon>
        <taxon>Dikarya</taxon>
        <taxon>Ascomycota</taxon>
        <taxon>Pezizomycotina</taxon>
        <taxon>Dothideomycetes</taxon>
        <taxon>Dothideomycetidae</taxon>
        <taxon>Mycosphaerellales</taxon>
        <taxon>Extremaceae</taxon>
        <taxon>Vermiconidia</taxon>
    </lineage>
</organism>
<proteinExistence type="predicted"/>